<evidence type="ECO:0000256" key="2">
    <source>
        <dbReference type="ARBA" id="ARBA00023136"/>
    </source>
</evidence>
<sequence>MLPKSLEQFRNVFAAMPVHSRIIAVLLVTAMVMALGFLIRGNGSSQTEYLLGGKLLDDNDLDAAEMAFGSAHLTGWKRDGRRMLIPSAQRSEFLEALEASAALPTSLRSHVQAAIDSSTPFESSEQRSTRVSHAKQRDLSDDIAKFPDVRSANVTYDEGERIGLGRGRNQSASVFVQPEGLEPLSLARIQMIKKMIRASFAGMSIDDVEVTDANASTLPGDFDNDDPLSRKRREEEAYYEQKIRSQLAGYGEIRVKTFADIDPSMGVERASLKFDSQPTKLTQTRRKIETESSRDQSNGGIGAQISALITSNRSVKIDSPSRSSVTQVDESSSDQIAGQEYETTRTAALAVKRIRVSIGLPSSYYRQVHLQNFLQNHPGKSAANLDALTDDRLQELRDSTKLAIQSAVLPLLPDVTAVDASAPLVEVWDYPDLPEQISRVPAPGQAALTWLAESWQTIAVLSLAGMTLLIVRGAIQSWLGGRRPAVIAQERVDEGYDERPATPANRPAQQTVHVCSLPTDVIELVERDPALAAEVLQSWIGEAA</sequence>
<dbReference type="EMBL" id="SJPU01000003">
    <property type="protein sequence ID" value="TWU10733.1"/>
    <property type="molecule type" value="Genomic_DNA"/>
</dbReference>
<feature type="domain" description="Flagellar M-ring N-terminal" evidence="5">
    <location>
        <begin position="78"/>
        <end position="218"/>
    </location>
</feature>
<feature type="region of interest" description="Disordered" evidence="3">
    <location>
        <begin position="316"/>
        <end position="338"/>
    </location>
</feature>
<keyword evidence="4" id="KW-0812">Transmembrane</keyword>
<evidence type="ECO:0000259" key="5">
    <source>
        <dbReference type="Pfam" id="PF01514"/>
    </source>
</evidence>
<feature type="region of interest" description="Disordered" evidence="3">
    <location>
        <begin position="214"/>
        <end position="234"/>
    </location>
</feature>
<evidence type="ECO:0000313" key="7">
    <source>
        <dbReference type="Proteomes" id="UP000319908"/>
    </source>
</evidence>
<dbReference type="InterPro" id="IPR006182">
    <property type="entry name" value="FliF_N_dom"/>
</dbReference>
<evidence type="ECO:0000313" key="6">
    <source>
        <dbReference type="EMBL" id="TWU10733.1"/>
    </source>
</evidence>
<dbReference type="InterPro" id="IPR043427">
    <property type="entry name" value="YscJ/FliF"/>
</dbReference>
<dbReference type="InterPro" id="IPR045851">
    <property type="entry name" value="AMP-bd_C_sf"/>
</dbReference>
<reference evidence="6 7" key="1">
    <citation type="journal article" date="2020" name="Antonie Van Leeuwenhoek">
        <title>Rhodopirellula heiligendammensis sp. nov., Rhodopirellula pilleata sp. nov., and Rhodopirellula solitaria sp. nov. isolated from natural or artificial marine surfaces in Northern Germany and California, USA, and emended description of the genus Rhodopirellula.</title>
        <authorList>
            <person name="Kallscheuer N."/>
            <person name="Wiegand S."/>
            <person name="Jogler M."/>
            <person name="Boedeker C."/>
            <person name="Peeters S.H."/>
            <person name="Rast P."/>
            <person name="Heuer A."/>
            <person name="Jetten M.S.M."/>
            <person name="Rohde M."/>
            <person name="Jogler C."/>
        </authorList>
    </citation>
    <scope>NUCLEOTIDE SEQUENCE [LARGE SCALE GENOMIC DNA]</scope>
    <source>
        <strain evidence="6 7">Poly21</strain>
    </source>
</reference>
<keyword evidence="6" id="KW-0282">Flagellum</keyword>
<comment type="caution">
    <text evidence="6">The sequence shown here is derived from an EMBL/GenBank/DDBJ whole genome shotgun (WGS) entry which is preliminary data.</text>
</comment>
<evidence type="ECO:0000256" key="3">
    <source>
        <dbReference type="SAM" id="MobiDB-lite"/>
    </source>
</evidence>
<dbReference type="AlphaFoldDB" id="A0A5C6BF25"/>
<feature type="region of interest" description="Disordered" evidence="3">
    <location>
        <begin position="269"/>
        <end position="302"/>
    </location>
</feature>
<dbReference type="Gene3D" id="3.30.300.30">
    <property type="match status" value="1"/>
</dbReference>
<feature type="region of interest" description="Disordered" evidence="3">
    <location>
        <begin position="117"/>
        <end position="138"/>
    </location>
</feature>
<keyword evidence="6" id="KW-0966">Cell projection</keyword>
<dbReference type="OrthoDB" id="268872at2"/>
<evidence type="ECO:0000256" key="1">
    <source>
        <dbReference type="ARBA" id="ARBA00004370"/>
    </source>
</evidence>
<proteinExistence type="predicted"/>
<dbReference type="PANTHER" id="PTHR30046:SF0">
    <property type="entry name" value="FLAGELLAR M-RING PROTEIN"/>
    <property type="match status" value="1"/>
</dbReference>
<protein>
    <submittedName>
        <fullName evidence="6">Flagellar MS-ring protein</fullName>
    </submittedName>
</protein>
<comment type="subcellular location">
    <subcellularLocation>
        <location evidence="1">Membrane</location>
    </subcellularLocation>
</comment>
<dbReference type="PANTHER" id="PTHR30046">
    <property type="entry name" value="FLAGELLAR M-RING PROTEIN"/>
    <property type="match status" value="1"/>
</dbReference>
<keyword evidence="6" id="KW-0969">Cilium</keyword>
<keyword evidence="4" id="KW-1133">Transmembrane helix</keyword>
<evidence type="ECO:0000256" key="4">
    <source>
        <dbReference type="SAM" id="Phobius"/>
    </source>
</evidence>
<accession>A0A5C6BF25</accession>
<name>A0A5C6BF25_9BACT</name>
<dbReference type="GO" id="GO:0016020">
    <property type="term" value="C:membrane"/>
    <property type="evidence" value="ECO:0007669"/>
    <property type="project" value="UniProtKB-SubCell"/>
</dbReference>
<feature type="transmembrane region" description="Helical" evidence="4">
    <location>
        <begin position="21"/>
        <end position="39"/>
    </location>
</feature>
<dbReference type="RefSeq" id="WP_146409126.1">
    <property type="nucleotide sequence ID" value="NZ_SJPU01000003.1"/>
</dbReference>
<dbReference type="Proteomes" id="UP000319908">
    <property type="component" value="Unassembled WGS sequence"/>
</dbReference>
<dbReference type="Pfam" id="PF01514">
    <property type="entry name" value="YscJ_FliF"/>
    <property type="match status" value="1"/>
</dbReference>
<keyword evidence="7" id="KW-1185">Reference proteome</keyword>
<gene>
    <name evidence="6" type="ORF">Poly21_46390</name>
</gene>
<keyword evidence="2 4" id="KW-0472">Membrane</keyword>
<organism evidence="6 7">
    <name type="scientific">Allorhodopirellula heiligendammensis</name>
    <dbReference type="NCBI Taxonomy" id="2714739"/>
    <lineage>
        <taxon>Bacteria</taxon>
        <taxon>Pseudomonadati</taxon>
        <taxon>Planctomycetota</taxon>
        <taxon>Planctomycetia</taxon>
        <taxon>Pirellulales</taxon>
        <taxon>Pirellulaceae</taxon>
        <taxon>Allorhodopirellula</taxon>
    </lineage>
</organism>
<feature type="compositionally biased region" description="Polar residues" evidence="3">
    <location>
        <begin position="316"/>
        <end position="336"/>
    </location>
</feature>